<evidence type="ECO:0000256" key="6">
    <source>
        <dbReference type="ARBA" id="ARBA00022777"/>
    </source>
</evidence>
<evidence type="ECO:0000256" key="10">
    <source>
        <dbReference type="RuleBase" id="RU003835"/>
    </source>
</evidence>
<evidence type="ECO:0000256" key="1">
    <source>
        <dbReference type="ARBA" id="ARBA00004496"/>
    </source>
</evidence>
<keyword evidence="6 9" id="KW-0418">Kinase</keyword>
<dbReference type="Proteomes" id="UP000198744">
    <property type="component" value="Unassembled WGS sequence"/>
</dbReference>
<dbReference type="OrthoDB" id="9771859at2"/>
<dbReference type="RefSeq" id="WP_093882130.1">
    <property type="nucleotide sequence ID" value="NZ_FOBS01000002.1"/>
</dbReference>
<dbReference type="PANTHER" id="PTHR21060:SF3">
    <property type="entry name" value="BUTYRATE KINASE 2-RELATED"/>
    <property type="match status" value="1"/>
</dbReference>
<dbReference type="PROSITE" id="PS01075">
    <property type="entry name" value="ACETATE_KINASE_1"/>
    <property type="match status" value="1"/>
</dbReference>
<organism evidence="11 12">
    <name type="scientific">Syntrophus gentianae</name>
    <dbReference type="NCBI Taxonomy" id="43775"/>
    <lineage>
        <taxon>Bacteria</taxon>
        <taxon>Pseudomonadati</taxon>
        <taxon>Thermodesulfobacteriota</taxon>
        <taxon>Syntrophia</taxon>
        <taxon>Syntrophales</taxon>
        <taxon>Syntrophaceae</taxon>
        <taxon>Syntrophus</taxon>
    </lineage>
</organism>
<dbReference type="CDD" id="cd24011">
    <property type="entry name" value="ASKHA_NBD_BK"/>
    <property type="match status" value="1"/>
</dbReference>
<protein>
    <recommendedName>
        <fullName evidence="9">Probable butyrate kinase</fullName>
        <shortName evidence="9">BK</shortName>
        <ecNumber evidence="9">2.7.2.7</ecNumber>
    </recommendedName>
    <alternativeName>
        <fullName evidence="9">Branched-chain carboxylic acid kinase</fullName>
    </alternativeName>
</protein>
<dbReference type="GO" id="GO:0006083">
    <property type="term" value="P:acetate metabolic process"/>
    <property type="evidence" value="ECO:0007669"/>
    <property type="project" value="TreeGrafter"/>
</dbReference>
<proteinExistence type="inferred from homology"/>
<dbReference type="SUPFAM" id="SSF53067">
    <property type="entry name" value="Actin-like ATPase domain"/>
    <property type="match status" value="2"/>
</dbReference>
<dbReference type="HAMAP" id="MF_00542">
    <property type="entry name" value="Butyrate_kinase"/>
    <property type="match status" value="1"/>
</dbReference>
<keyword evidence="12" id="KW-1185">Reference proteome</keyword>
<evidence type="ECO:0000256" key="9">
    <source>
        <dbReference type="HAMAP-Rule" id="MF_00542"/>
    </source>
</evidence>
<comment type="subcellular location">
    <subcellularLocation>
        <location evidence="1 9">Cytoplasm</location>
    </subcellularLocation>
</comment>
<keyword evidence="5 9" id="KW-0547">Nucleotide-binding</keyword>
<dbReference type="NCBIfam" id="TIGR02707">
    <property type="entry name" value="butyr_kinase"/>
    <property type="match status" value="1"/>
</dbReference>
<gene>
    <name evidence="9" type="primary">buk</name>
    <name evidence="11" type="ORF">SAMN04489760_102212</name>
</gene>
<dbReference type="GO" id="GO:0008776">
    <property type="term" value="F:acetate kinase activity"/>
    <property type="evidence" value="ECO:0007669"/>
    <property type="project" value="TreeGrafter"/>
</dbReference>
<keyword evidence="3 9" id="KW-0963">Cytoplasm</keyword>
<evidence type="ECO:0000256" key="8">
    <source>
        <dbReference type="ARBA" id="ARBA00048596"/>
    </source>
</evidence>
<dbReference type="InterPro" id="IPR043129">
    <property type="entry name" value="ATPase_NBD"/>
</dbReference>
<name>A0A1H7UZB3_9BACT</name>
<dbReference type="GO" id="GO:0047761">
    <property type="term" value="F:butyrate kinase activity"/>
    <property type="evidence" value="ECO:0007669"/>
    <property type="project" value="UniProtKB-UniRule"/>
</dbReference>
<dbReference type="GO" id="GO:0005737">
    <property type="term" value="C:cytoplasm"/>
    <property type="evidence" value="ECO:0007669"/>
    <property type="project" value="UniProtKB-SubCell"/>
</dbReference>
<comment type="catalytic activity">
    <reaction evidence="8 9">
        <text>butanoate + ATP = butanoyl phosphate + ADP</text>
        <dbReference type="Rhea" id="RHEA:13585"/>
        <dbReference type="ChEBI" id="CHEBI:17968"/>
        <dbReference type="ChEBI" id="CHEBI:30616"/>
        <dbReference type="ChEBI" id="CHEBI:58079"/>
        <dbReference type="ChEBI" id="CHEBI:456216"/>
        <dbReference type="EC" id="2.7.2.7"/>
    </reaction>
</comment>
<evidence type="ECO:0000313" key="12">
    <source>
        <dbReference type="Proteomes" id="UP000198744"/>
    </source>
</evidence>
<dbReference type="EMBL" id="FOBS01000002">
    <property type="protein sequence ID" value="SEM02301.1"/>
    <property type="molecule type" value="Genomic_DNA"/>
</dbReference>
<evidence type="ECO:0000256" key="7">
    <source>
        <dbReference type="ARBA" id="ARBA00022840"/>
    </source>
</evidence>
<dbReference type="STRING" id="43775.SAMN04489760_102212"/>
<dbReference type="PANTHER" id="PTHR21060">
    <property type="entry name" value="ACETATE KINASE"/>
    <property type="match status" value="1"/>
</dbReference>
<evidence type="ECO:0000256" key="4">
    <source>
        <dbReference type="ARBA" id="ARBA00022679"/>
    </source>
</evidence>
<dbReference type="PIRSF" id="PIRSF036458">
    <property type="entry name" value="Butyrate_kin"/>
    <property type="match status" value="1"/>
</dbReference>
<keyword evidence="4 9" id="KW-0808">Transferase</keyword>
<dbReference type="AlphaFoldDB" id="A0A1H7UZB3"/>
<evidence type="ECO:0000313" key="11">
    <source>
        <dbReference type="EMBL" id="SEM02301.1"/>
    </source>
</evidence>
<keyword evidence="7 9" id="KW-0067">ATP-binding</keyword>
<dbReference type="EC" id="2.7.2.7" evidence="9"/>
<comment type="similarity">
    <text evidence="2 9 10">Belongs to the acetokinase family.</text>
</comment>
<accession>A0A1H7UZB3</accession>
<dbReference type="PRINTS" id="PR00471">
    <property type="entry name" value="ACETATEKNASE"/>
</dbReference>
<evidence type="ECO:0000256" key="3">
    <source>
        <dbReference type="ARBA" id="ARBA00022490"/>
    </source>
</evidence>
<dbReference type="InterPro" id="IPR011245">
    <property type="entry name" value="Butyrate_kin"/>
</dbReference>
<dbReference type="GO" id="GO:0005524">
    <property type="term" value="F:ATP binding"/>
    <property type="evidence" value="ECO:0007669"/>
    <property type="project" value="UniProtKB-KW"/>
</dbReference>
<dbReference type="NCBIfam" id="NF002834">
    <property type="entry name" value="PRK03011.1-5"/>
    <property type="match status" value="1"/>
</dbReference>
<dbReference type="Gene3D" id="3.30.420.40">
    <property type="match status" value="2"/>
</dbReference>
<dbReference type="InterPro" id="IPR023865">
    <property type="entry name" value="Aliphatic_acid_kinase_CS"/>
</dbReference>
<sequence length="352" mass="38848">MFRTLLINPGSTSSEVSIFEDDHEVKSARMIHPVTELRKYPKILDQFSYRIAAIRDQLRQWNIQKGDLAAVVGRSFINRRESGTYMVNQKMVDDVKVILSRVEHAAGLGCMLAREIADEQGIPAFVAHCAAQSLDPMAKVSGIPAIERRAVYHVLNIEGIVRLAARDMNKKIDSLNLIIAHLEGGMSIAAVAGGKLMDVSNAFEEGPFTTERSGALPVVSLVELCFSGQHTREQILKMIRGEGGMVAYLGTNKIGEIEKRVQEGDEEAGFYLEAMCYQISKEIAAMASVLKGKVNAVVLTGKILESAHAVNWIDERCGFIAPVKRYPEQEALAFAQAALKVLRSEEKARIYE</sequence>
<evidence type="ECO:0000256" key="2">
    <source>
        <dbReference type="ARBA" id="ARBA00008748"/>
    </source>
</evidence>
<dbReference type="InterPro" id="IPR000890">
    <property type="entry name" value="Aliphatic_acid_kin_short-chain"/>
</dbReference>
<reference evidence="11 12" key="1">
    <citation type="submission" date="2016-10" db="EMBL/GenBank/DDBJ databases">
        <authorList>
            <person name="de Groot N.N."/>
        </authorList>
    </citation>
    <scope>NUCLEOTIDE SEQUENCE [LARGE SCALE GENOMIC DNA]</scope>
    <source>
        <strain evidence="11 12">DSM 8423</strain>
    </source>
</reference>
<dbReference type="Pfam" id="PF00871">
    <property type="entry name" value="Acetate_kinase"/>
    <property type="match status" value="1"/>
</dbReference>
<evidence type="ECO:0000256" key="5">
    <source>
        <dbReference type="ARBA" id="ARBA00022741"/>
    </source>
</evidence>